<dbReference type="EMBL" id="KI928025">
    <property type="protein sequence ID" value="ETW28356.1"/>
    <property type="molecule type" value="Genomic_DNA"/>
</dbReference>
<evidence type="ECO:0000313" key="1">
    <source>
        <dbReference type="EMBL" id="ETW28356.1"/>
    </source>
</evidence>
<evidence type="ECO:0000313" key="2">
    <source>
        <dbReference type="Proteomes" id="UP000030656"/>
    </source>
</evidence>
<dbReference type="Proteomes" id="UP000030656">
    <property type="component" value="Unassembled WGS sequence"/>
</dbReference>
<name>A0A024VKD8_PLAFA</name>
<reference evidence="1 2" key="2">
    <citation type="submission" date="2013-02" db="EMBL/GenBank/DDBJ databases">
        <title>The Genome Sequence of Plasmodium falciparum FCH/4.</title>
        <authorList>
            <consortium name="The Broad Institute Genome Sequencing Platform"/>
            <consortium name="The Broad Institute Genome Sequencing Center for Infectious Disease"/>
            <person name="Neafsey D."/>
            <person name="Cheeseman I."/>
            <person name="Volkman S."/>
            <person name="Adams J."/>
            <person name="Walker B."/>
            <person name="Young S.K."/>
            <person name="Zeng Q."/>
            <person name="Gargeya S."/>
            <person name="Fitzgerald M."/>
            <person name="Haas B."/>
            <person name="Abouelleil A."/>
            <person name="Alvarado L."/>
            <person name="Arachchi H.M."/>
            <person name="Berlin A.M."/>
            <person name="Chapman S.B."/>
            <person name="Dewar J."/>
            <person name="Goldberg J."/>
            <person name="Griggs A."/>
            <person name="Gujja S."/>
            <person name="Hansen M."/>
            <person name="Howarth C."/>
            <person name="Imamovic A."/>
            <person name="Larimer J."/>
            <person name="McCowan C."/>
            <person name="Murphy C."/>
            <person name="Neiman D."/>
            <person name="Pearson M."/>
            <person name="Priest M."/>
            <person name="Roberts A."/>
            <person name="Saif S."/>
            <person name="Shea T."/>
            <person name="Sisk P."/>
            <person name="Sykes S."/>
            <person name="Wortman J."/>
            <person name="Nusbaum C."/>
            <person name="Birren B."/>
        </authorList>
    </citation>
    <scope>NUCLEOTIDE SEQUENCE [LARGE SCALE GENOMIC DNA]</scope>
    <source>
        <strain evidence="1 2">FCH/4</strain>
    </source>
</reference>
<accession>A0A024VKD8</accession>
<organism evidence="1 2">
    <name type="scientific">Plasmodium falciparum FCH/4</name>
    <dbReference type="NCBI Taxonomy" id="1036724"/>
    <lineage>
        <taxon>Eukaryota</taxon>
        <taxon>Sar</taxon>
        <taxon>Alveolata</taxon>
        <taxon>Apicomplexa</taxon>
        <taxon>Aconoidasida</taxon>
        <taxon>Haemosporida</taxon>
        <taxon>Plasmodiidae</taxon>
        <taxon>Plasmodium</taxon>
        <taxon>Plasmodium (Laverania)</taxon>
    </lineage>
</organism>
<reference evidence="1 2" key="1">
    <citation type="submission" date="2013-02" db="EMBL/GenBank/DDBJ databases">
        <title>The Genome Annotation of Plasmodium falciparum FCH/4.</title>
        <authorList>
            <consortium name="The Broad Institute Genome Sequencing Platform"/>
            <consortium name="The Broad Institute Genome Sequencing Center for Infectious Disease"/>
            <person name="Neafsey D."/>
            <person name="Hoffman S."/>
            <person name="Volkman S."/>
            <person name="Rosenthal P."/>
            <person name="Walker B."/>
            <person name="Young S.K."/>
            <person name="Zeng Q."/>
            <person name="Gargeya S."/>
            <person name="Fitzgerald M."/>
            <person name="Haas B."/>
            <person name="Abouelleil A."/>
            <person name="Allen A.W."/>
            <person name="Alvarado L."/>
            <person name="Arachchi H.M."/>
            <person name="Berlin A.M."/>
            <person name="Chapman S.B."/>
            <person name="Gainer-Dewar J."/>
            <person name="Goldberg J."/>
            <person name="Griggs A."/>
            <person name="Gujja S."/>
            <person name="Hansen M."/>
            <person name="Howarth C."/>
            <person name="Imamovic A."/>
            <person name="Ireland A."/>
            <person name="Larimer J."/>
            <person name="McCowan C."/>
            <person name="Murphy C."/>
            <person name="Pearson M."/>
            <person name="Poon T.W."/>
            <person name="Priest M."/>
            <person name="Roberts A."/>
            <person name="Saif S."/>
            <person name="Shea T."/>
            <person name="Sisk P."/>
            <person name="Sykes S."/>
            <person name="Wortman J."/>
            <person name="Nusbaum C."/>
            <person name="Birren B."/>
        </authorList>
    </citation>
    <scope>NUCLEOTIDE SEQUENCE [LARGE SCALE GENOMIC DNA]</scope>
    <source>
        <strain evidence="1 2">FCH/4</strain>
    </source>
</reference>
<dbReference type="AlphaFoldDB" id="A0A024VKD8"/>
<gene>
    <name evidence="1" type="ORF">PFFCH_04264</name>
</gene>
<sequence length="18" mass="2357">MYLRKDNLYFLISHMRKK</sequence>
<proteinExistence type="predicted"/>
<protein>
    <submittedName>
        <fullName evidence="1">Uncharacterized protein</fullName>
    </submittedName>
</protein>